<feature type="compositionally biased region" description="Low complexity" evidence="1">
    <location>
        <begin position="27"/>
        <end position="40"/>
    </location>
</feature>
<feature type="region of interest" description="Disordered" evidence="1">
    <location>
        <begin position="1"/>
        <end position="295"/>
    </location>
</feature>
<feature type="compositionally biased region" description="Basic residues" evidence="1">
    <location>
        <begin position="152"/>
        <end position="168"/>
    </location>
</feature>
<feature type="compositionally biased region" description="Low complexity" evidence="1">
    <location>
        <begin position="68"/>
        <end position="78"/>
    </location>
</feature>
<dbReference type="AlphaFoldDB" id="A0A6J4LCL4"/>
<dbReference type="EMBL" id="CADCUH010000034">
    <property type="protein sequence ID" value="CAA9325320.1"/>
    <property type="molecule type" value="Genomic_DNA"/>
</dbReference>
<feature type="compositionally biased region" description="Basic residues" evidence="1">
    <location>
        <begin position="231"/>
        <end position="250"/>
    </location>
</feature>
<name>A0A6J4LCL4_9ACTN</name>
<organism evidence="2">
    <name type="scientific">uncultured Nocardioidaceae bacterium</name>
    <dbReference type="NCBI Taxonomy" id="253824"/>
    <lineage>
        <taxon>Bacteria</taxon>
        <taxon>Bacillati</taxon>
        <taxon>Actinomycetota</taxon>
        <taxon>Actinomycetes</taxon>
        <taxon>Propionibacteriales</taxon>
        <taxon>Nocardioidaceae</taxon>
        <taxon>environmental samples</taxon>
    </lineage>
</organism>
<protein>
    <submittedName>
        <fullName evidence="2">Spermidine/putrescine import ABC transporter permease protein PotB</fullName>
    </submittedName>
</protein>
<feature type="compositionally biased region" description="Basic and acidic residues" evidence="1">
    <location>
        <begin position="195"/>
        <end position="207"/>
    </location>
</feature>
<evidence type="ECO:0000313" key="2">
    <source>
        <dbReference type="EMBL" id="CAA9325320.1"/>
    </source>
</evidence>
<reference evidence="2" key="1">
    <citation type="submission" date="2020-02" db="EMBL/GenBank/DDBJ databases">
        <authorList>
            <person name="Meier V. D."/>
        </authorList>
    </citation>
    <scope>NUCLEOTIDE SEQUENCE</scope>
    <source>
        <strain evidence="2">AVDCRST_MAG36</strain>
    </source>
</reference>
<proteinExistence type="predicted"/>
<feature type="compositionally biased region" description="Basic residues" evidence="1">
    <location>
        <begin position="41"/>
        <end position="55"/>
    </location>
</feature>
<feature type="compositionally biased region" description="Basic and acidic residues" evidence="1">
    <location>
        <begin position="128"/>
        <end position="151"/>
    </location>
</feature>
<feature type="non-terminal residue" evidence="2">
    <location>
        <position position="295"/>
    </location>
</feature>
<evidence type="ECO:0000256" key="1">
    <source>
        <dbReference type="SAM" id="MobiDB-lite"/>
    </source>
</evidence>
<feature type="compositionally biased region" description="Basic residues" evidence="1">
    <location>
        <begin position="1"/>
        <end position="15"/>
    </location>
</feature>
<sequence length="295" mass="32212">GCRHVRRHRPARRTLARAGGAPGPGAGLLRAPRRGAGAARARLHGRHPRPFRRRRVDPDPRQLPPGRGPALPRGALVLARHRRARHGAGAAAGLPDGVRDQPAAAPVADGRPRARRRPVLDQLPHPHVRLDRPAQQPRGRERRAARAGDHRRAGRPALQRRRGGRRPGLRLPPPHGAAGLRRRRAARPRAGRGVGEPRRGAAADVLERPAAPDAARGAHRVGPRVRPQPRQLRRPRAPRRRQDRHGRQPHPRPVPQGAGLAVRVGARLRRGRRDGDAVRGAGRGHPPGRGTPPWL</sequence>
<feature type="compositionally biased region" description="Basic residues" evidence="1">
    <location>
        <begin position="180"/>
        <end position="190"/>
    </location>
</feature>
<gene>
    <name evidence="2" type="ORF">AVDCRST_MAG36-632</name>
</gene>
<accession>A0A6J4LCL4</accession>
<feature type="non-terminal residue" evidence="2">
    <location>
        <position position="1"/>
    </location>
</feature>